<evidence type="ECO:0000256" key="1">
    <source>
        <dbReference type="SAM" id="MobiDB-lite"/>
    </source>
</evidence>
<feature type="compositionally biased region" description="Basic and acidic residues" evidence="1">
    <location>
        <begin position="1"/>
        <end position="15"/>
    </location>
</feature>
<evidence type="ECO:0000313" key="3">
    <source>
        <dbReference type="Proteomes" id="UP001153954"/>
    </source>
</evidence>
<feature type="region of interest" description="Disordered" evidence="1">
    <location>
        <begin position="1"/>
        <end position="28"/>
    </location>
</feature>
<dbReference type="AlphaFoldDB" id="A0AAU9TVM7"/>
<protein>
    <submittedName>
        <fullName evidence="2">Uncharacterized protein</fullName>
    </submittedName>
</protein>
<dbReference type="EMBL" id="CAKOGL010000007">
    <property type="protein sequence ID" value="CAH2088595.1"/>
    <property type="molecule type" value="Genomic_DNA"/>
</dbReference>
<gene>
    <name evidence="2" type="ORF">EEDITHA_LOCUS4738</name>
</gene>
<feature type="compositionally biased region" description="Acidic residues" evidence="1">
    <location>
        <begin position="59"/>
        <end position="70"/>
    </location>
</feature>
<accession>A0AAU9TVM7</accession>
<feature type="region of interest" description="Disordered" evidence="1">
    <location>
        <begin position="56"/>
        <end position="86"/>
    </location>
</feature>
<proteinExistence type="predicted"/>
<comment type="caution">
    <text evidence="2">The sequence shown here is derived from an EMBL/GenBank/DDBJ whole genome shotgun (WGS) entry which is preliminary data.</text>
</comment>
<dbReference type="Proteomes" id="UP001153954">
    <property type="component" value="Unassembled WGS sequence"/>
</dbReference>
<sequence length="189" mass="21005">MTGEAKNVEISREMNLKPSGHYSPNTSDDDVPLVVLKDFQNIPTHSSIYRAVYGFSSDSDGEQPEQEDDKENSKNRSLGEDNSAGPLATTCNHEATLLLSAGDFLHVFVSGMKNKIYSYVCKALTLIEEDSELKVMFLGIVSEDANTFRIDTNDVSYVGYEDIIKILPTPAFLGKGQYKFETPIDVFEM</sequence>
<evidence type="ECO:0000313" key="2">
    <source>
        <dbReference type="EMBL" id="CAH2088595.1"/>
    </source>
</evidence>
<reference evidence="2" key="1">
    <citation type="submission" date="2022-03" db="EMBL/GenBank/DDBJ databases">
        <authorList>
            <person name="Tunstrom K."/>
        </authorList>
    </citation>
    <scope>NUCLEOTIDE SEQUENCE</scope>
</reference>
<name>A0AAU9TVM7_EUPED</name>
<keyword evidence="3" id="KW-1185">Reference proteome</keyword>
<organism evidence="2 3">
    <name type="scientific">Euphydryas editha</name>
    <name type="common">Edith's checkerspot</name>
    <dbReference type="NCBI Taxonomy" id="104508"/>
    <lineage>
        <taxon>Eukaryota</taxon>
        <taxon>Metazoa</taxon>
        <taxon>Ecdysozoa</taxon>
        <taxon>Arthropoda</taxon>
        <taxon>Hexapoda</taxon>
        <taxon>Insecta</taxon>
        <taxon>Pterygota</taxon>
        <taxon>Neoptera</taxon>
        <taxon>Endopterygota</taxon>
        <taxon>Lepidoptera</taxon>
        <taxon>Glossata</taxon>
        <taxon>Ditrysia</taxon>
        <taxon>Papilionoidea</taxon>
        <taxon>Nymphalidae</taxon>
        <taxon>Nymphalinae</taxon>
        <taxon>Euphydryas</taxon>
    </lineage>
</organism>